<feature type="signal peptide" evidence="20">
    <location>
        <begin position="1"/>
        <end position="23"/>
    </location>
</feature>
<comment type="caution">
    <text evidence="16">Lacks conserved residue(s) required for the propagation of feature annotation.</text>
</comment>
<dbReference type="InterPro" id="IPR026823">
    <property type="entry name" value="cEGF"/>
</dbReference>
<feature type="disulfide bond" evidence="17">
    <location>
        <begin position="3979"/>
        <end position="3991"/>
    </location>
</feature>
<feature type="disulfide bond" evidence="17">
    <location>
        <begin position="1264"/>
        <end position="1279"/>
    </location>
</feature>
<evidence type="ECO:0000256" key="13">
    <source>
        <dbReference type="ARBA" id="ARBA00023176"/>
    </source>
</evidence>
<keyword evidence="22" id="KW-1185">Reference proteome</keyword>
<feature type="repeat" description="LDL-receptor class B" evidence="18">
    <location>
        <begin position="4284"/>
        <end position="4326"/>
    </location>
</feature>
<feature type="disulfide bond" evidence="17">
    <location>
        <begin position="3689"/>
        <end position="3707"/>
    </location>
</feature>
<keyword evidence="7" id="KW-0677">Repeat</keyword>
<feature type="repeat" description="LDL-receptor class B" evidence="18">
    <location>
        <begin position="1624"/>
        <end position="1668"/>
    </location>
</feature>
<keyword evidence="9 19" id="KW-1133">Transmembrane helix</keyword>
<evidence type="ECO:0000256" key="15">
    <source>
        <dbReference type="ARBA" id="ARBA00037878"/>
    </source>
</evidence>
<dbReference type="Pfam" id="PF07645">
    <property type="entry name" value="EGF_CA"/>
    <property type="match status" value="3"/>
</dbReference>
<evidence type="ECO:0000256" key="11">
    <source>
        <dbReference type="ARBA" id="ARBA00023157"/>
    </source>
</evidence>
<evidence type="ECO:0000256" key="17">
    <source>
        <dbReference type="PROSITE-ProRule" id="PRU00124"/>
    </source>
</evidence>
<keyword evidence="10 19" id="KW-0472">Membrane</keyword>
<dbReference type="Pfam" id="PF12662">
    <property type="entry name" value="cEGF"/>
    <property type="match status" value="1"/>
</dbReference>
<keyword evidence="14" id="KW-0325">Glycoprotein</keyword>
<feature type="disulfide bond" evidence="17">
    <location>
        <begin position="2790"/>
        <end position="2808"/>
    </location>
</feature>
<accession>A0ABM1EB50</accession>
<feature type="repeat" description="LDL-receptor class B" evidence="18">
    <location>
        <begin position="576"/>
        <end position="620"/>
    </location>
</feature>
<feature type="disulfide bond" evidence="17">
    <location>
        <begin position="1182"/>
        <end position="1197"/>
    </location>
</feature>
<evidence type="ECO:0000256" key="16">
    <source>
        <dbReference type="PROSITE-ProRule" id="PRU00076"/>
    </source>
</evidence>
<feature type="disulfide bond" evidence="17">
    <location>
        <begin position="1051"/>
        <end position="1069"/>
    </location>
</feature>
<keyword evidence="3 16" id="KW-0245">EGF-like domain</keyword>
<feature type="disulfide bond" evidence="17">
    <location>
        <begin position="2802"/>
        <end position="2817"/>
    </location>
</feature>
<dbReference type="InterPro" id="IPR011042">
    <property type="entry name" value="6-blade_b-propeller_TolB-like"/>
</dbReference>
<feature type="disulfide bond" evidence="17">
    <location>
        <begin position="3050"/>
        <end position="3068"/>
    </location>
</feature>
<feature type="disulfide bond" evidence="17">
    <location>
        <begin position="2783"/>
        <end position="2795"/>
    </location>
</feature>
<feature type="repeat" description="LDL-receptor class B" evidence="18">
    <location>
        <begin position="4196"/>
        <end position="4238"/>
    </location>
</feature>
<feature type="repeat" description="LDL-receptor class B" evidence="18">
    <location>
        <begin position="2188"/>
        <end position="2232"/>
    </location>
</feature>
<feature type="repeat" description="LDL-receptor class B" evidence="18">
    <location>
        <begin position="489"/>
        <end position="530"/>
    </location>
</feature>
<feature type="disulfide bond" evidence="17">
    <location>
        <begin position="306"/>
        <end position="321"/>
    </location>
</feature>
<dbReference type="CDD" id="cd00054">
    <property type="entry name" value="EGF_CA"/>
    <property type="match status" value="1"/>
</dbReference>
<dbReference type="Pfam" id="PF00057">
    <property type="entry name" value="Ldl_recept_a"/>
    <property type="match status" value="33"/>
</dbReference>
<feature type="disulfide bond" evidence="17">
    <location>
        <begin position="3856"/>
        <end position="3874"/>
    </location>
</feature>
<feature type="repeat" description="LDL-receptor class B" evidence="18">
    <location>
        <begin position="1914"/>
        <end position="1960"/>
    </location>
</feature>
<dbReference type="PROSITE" id="PS00022">
    <property type="entry name" value="EGF_1"/>
    <property type="match status" value="1"/>
</dbReference>
<feature type="repeat" description="LDL-receptor class B" evidence="18">
    <location>
        <begin position="2559"/>
        <end position="2603"/>
    </location>
</feature>
<dbReference type="GeneID" id="106810551"/>
<dbReference type="Proteomes" id="UP000695022">
    <property type="component" value="Unplaced"/>
</dbReference>
<feature type="disulfide bond" evidence="17">
    <location>
        <begin position="3773"/>
        <end position="3791"/>
    </location>
</feature>
<evidence type="ECO:0000256" key="14">
    <source>
        <dbReference type="ARBA" id="ARBA00023180"/>
    </source>
</evidence>
<dbReference type="InterPro" id="IPR018097">
    <property type="entry name" value="EGF_Ca-bd_CS"/>
</dbReference>
<dbReference type="InterPro" id="IPR009030">
    <property type="entry name" value="Growth_fac_rcpt_cys_sf"/>
</dbReference>
<dbReference type="PROSITE" id="PS50026">
    <property type="entry name" value="EGF_3"/>
    <property type="match status" value="2"/>
</dbReference>
<keyword evidence="6 20" id="KW-0732">Signal</keyword>
<feature type="repeat" description="LDL-receptor class B" evidence="18">
    <location>
        <begin position="446"/>
        <end position="488"/>
    </location>
</feature>
<dbReference type="Pfam" id="PF14670">
    <property type="entry name" value="FXa_inhibition"/>
    <property type="match status" value="2"/>
</dbReference>
<evidence type="ECO:0000256" key="2">
    <source>
        <dbReference type="ARBA" id="ARBA00009939"/>
    </source>
</evidence>
<feature type="transmembrane region" description="Helical" evidence="19">
    <location>
        <begin position="4474"/>
        <end position="4498"/>
    </location>
</feature>
<dbReference type="InterPro" id="IPR056588">
    <property type="entry name" value="EGF_LRP2"/>
</dbReference>
<dbReference type="InterPro" id="IPR000033">
    <property type="entry name" value="LDLR_classB_rpt"/>
</dbReference>
<evidence type="ECO:0000256" key="19">
    <source>
        <dbReference type="SAM" id="Phobius"/>
    </source>
</evidence>
<evidence type="ECO:0000256" key="9">
    <source>
        <dbReference type="ARBA" id="ARBA00022989"/>
    </source>
</evidence>
<feature type="disulfide bond" evidence="17">
    <location>
        <begin position="1130"/>
        <end position="1148"/>
    </location>
</feature>
<feature type="disulfide bond" evidence="17">
    <location>
        <begin position="3816"/>
        <end position="3834"/>
    </location>
</feature>
<dbReference type="PANTHER" id="PTHR22722:SF14">
    <property type="entry name" value="MEGALIN, ISOFORM A"/>
    <property type="match status" value="1"/>
</dbReference>
<dbReference type="Gene3D" id="2.10.25.10">
    <property type="entry name" value="Laminin"/>
    <property type="match status" value="7"/>
</dbReference>
<dbReference type="SUPFAM" id="SSF63825">
    <property type="entry name" value="YWTD domain"/>
    <property type="match status" value="8"/>
</dbReference>
<evidence type="ECO:0000256" key="18">
    <source>
        <dbReference type="PROSITE-ProRule" id="PRU00461"/>
    </source>
</evidence>
<feature type="disulfide bond" evidence="17">
    <location>
        <begin position="3828"/>
        <end position="3843"/>
    </location>
</feature>
<feature type="repeat" description="LDL-receptor class B" evidence="18">
    <location>
        <begin position="1580"/>
        <end position="1623"/>
    </location>
</feature>
<feature type="chain" id="PRO_5045155375" evidence="20">
    <location>
        <begin position="24"/>
        <end position="4638"/>
    </location>
</feature>
<comment type="similarity">
    <text evidence="2">Belongs to the LDLR family.</text>
</comment>
<feature type="disulfide bond" evidence="17">
    <location>
        <begin position="1163"/>
        <end position="1175"/>
    </location>
</feature>
<dbReference type="PROSITE" id="PS50068">
    <property type="entry name" value="LDLRA_2"/>
    <property type="match status" value="36"/>
</dbReference>
<feature type="disulfide bond" evidence="17">
    <location>
        <begin position="1222"/>
        <end position="1237"/>
    </location>
</feature>
<keyword evidence="11 16" id="KW-1015">Disulfide bond</keyword>
<dbReference type="SMART" id="SM00181">
    <property type="entry name" value="EGF"/>
    <property type="match status" value="22"/>
</dbReference>
<feature type="domain" description="EGF-like" evidence="21">
    <location>
        <begin position="4421"/>
        <end position="4455"/>
    </location>
</feature>
<evidence type="ECO:0000256" key="1">
    <source>
        <dbReference type="ARBA" id="ARBA00004479"/>
    </source>
</evidence>
<dbReference type="Gene3D" id="2.120.10.30">
    <property type="entry name" value="TolB, C-terminal domain"/>
    <property type="match status" value="8"/>
</dbReference>
<keyword evidence="8" id="KW-0106">Calcium</keyword>
<feature type="repeat" description="LDL-receptor class B" evidence="18">
    <location>
        <begin position="2604"/>
        <end position="2645"/>
    </location>
</feature>
<dbReference type="PROSITE" id="PS01209">
    <property type="entry name" value="LDLRA_1"/>
    <property type="match status" value="18"/>
</dbReference>
<dbReference type="PANTHER" id="PTHR22722">
    <property type="entry name" value="LOW-DENSITY LIPOPROTEIN RECEPTOR-RELATED PROTEIN 2-RELATED"/>
    <property type="match status" value="1"/>
</dbReference>
<dbReference type="InterPro" id="IPR000742">
    <property type="entry name" value="EGF"/>
</dbReference>
<keyword evidence="5 19" id="KW-0812">Transmembrane</keyword>
<feature type="disulfide bond" evidence="17">
    <location>
        <begin position="3601"/>
        <end position="3613"/>
    </location>
</feature>
<reference evidence="23" key="1">
    <citation type="submission" date="2025-08" db="UniProtKB">
        <authorList>
            <consortium name="RefSeq"/>
        </authorList>
    </citation>
    <scope>IDENTIFICATION</scope>
</reference>
<feature type="repeat" description="LDL-receptor class B" evidence="18">
    <location>
        <begin position="4239"/>
        <end position="4282"/>
    </location>
</feature>
<feature type="repeat" description="LDL-receptor class B" evidence="18">
    <location>
        <begin position="898"/>
        <end position="939"/>
    </location>
</feature>
<feature type="disulfide bond" evidence="17">
    <location>
        <begin position="2742"/>
        <end position="2754"/>
    </location>
</feature>
<feature type="disulfide bond" evidence="17">
    <location>
        <begin position="3893"/>
        <end position="3905"/>
    </location>
</feature>
<dbReference type="SUPFAM" id="SSF57424">
    <property type="entry name" value="LDL receptor-like module"/>
    <property type="match status" value="31"/>
</dbReference>
<dbReference type="InterPro" id="IPR036055">
    <property type="entry name" value="LDL_receptor-like_sf"/>
</dbReference>
<dbReference type="PRINTS" id="PR00261">
    <property type="entry name" value="LDLRECEPTOR"/>
</dbReference>
<feature type="disulfide bond" evidence="17">
    <location>
        <begin position="2749"/>
        <end position="2767"/>
    </location>
</feature>
<feature type="disulfide bond" evidence="17">
    <location>
        <begin position="3136"/>
        <end position="3154"/>
    </location>
</feature>
<feature type="disulfide bond" evidence="17">
    <location>
        <begin position="3620"/>
        <end position="3635"/>
    </location>
</feature>
<feature type="repeat" description="LDL-receptor class B" evidence="18">
    <location>
        <begin position="3296"/>
        <end position="3338"/>
    </location>
</feature>
<feature type="repeat" description="LDL-receptor class B" evidence="18">
    <location>
        <begin position="3339"/>
        <end position="3381"/>
    </location>
</feature>
<evidence type="ECO:0000259" key="21">
    <source>
        <dbReference type="PROSITE" id="PS50026"/>
    </source>
</evidence>
<feature type="disulfide bond" evidence="17">
    <location>
        <begin position="1170"/>
        <end position="1188"/>
    </location>
</feature>
<dbReference type="Gene3D" id="4.10.400.10">
    <property type="entry name" value="Low-density Lipoprotein Receptor"/>
    <property type="match status" value="36"/>
</dbReference>
<feature type="disulfide bond" evidence="17">
    <location>
        <begin position="266"/>
        <end position="281"/>
    </location>
</feature>
<feature type="disulfide bond" evidence="17">
    <location>
        <begin position="1252"/>
        <end position="1270"/>
    </location>
</feature>
<evidence type="ECO:0000256" key="3">
    <source>
        <dbReference type="ARBA" id="ARBA00022536"/>
    </source>
</evidence>
<evidence type="ECO:0000256" key="12">
    <source>
        <dbReference type="ARBA" id="ARBA00023170"/>
    </source>
</evidence>
<feature type="repeat" description="LDL-receptor class B" evidence="18">
    <location>
        <begin position="3382"/>
        <end position="3425"/>
    </location>
</feature>
<evidence type="ECO:0000313" key="23">
    <source>
        <dbReference type="RefSeq" id="XP_014669421.1"/>
    </source>
</evidence>
<comment type="subcellular location">
    <subcellularLocation>
        <location evidence="15">Membrane</location>
        <location evidence="15">Coated pit</location>
    </subcellularLocation>
    <subcellularLocation>
        <location evidence="1">Membrane</location>
        <topology evidence="1">Single-pass type I membrane protein</topology>
    </subcellularLocation>
</comment>
<evidence type="ECO:0000313" key="22">
    <source>
        <dbReference type="Proteomes" id="UP000695022"/>
    </source>
</evidence>
<keyword evidence="13" id="KW-0168">Coated pit</keyword>
<feature type="disulfide bond" evidence="17">
    <location>
        <begin position="1123"/>
        <end position="1135"/>
    </location>
</feature>
<feature type="disulfide bond" evidence="17">
    <location>
        <begin position="3083"/>
        <end position="3095"/>
    </location>
</feature>
<proteinExistence type="inferred from homology"/>
<feature type="disulfide bond" evidence="17">
    <location>
        <begin position="2959"/>
        <end position="2977"/>
    </location>
</feature>
<feature type="repeat" description="LDL-receptor class B" evidence="18">
    <location>
        <begin position="1535"/>
        <end position="1577"/>
    </location>
</feature>
<dbReference type="InterPro" id="IPR049883">
    <property type="entry name" value="NOTCH1_EGF-like"/>
</dbReference>
<organism evidence="22 23">
    <name type="scientific">Priapulus caudatus</name>
    <name type="common">Priapulid worm</name>
    <dbReference type="NCBI Taxonomy" id="37621"/>
    <lineage>
        <taxon>Eukaryota</taxon>
        <taxon>Metazoa</taxon>
        <taxon>Ecdysozoa</taxon>
        <taxon>Scalidophora</taxon>
        <taxon>Priapulida</taxon>
        <taxon>Priapulimorpha</taxon>
        <taxon>Priapulimorphida</taxon>
        <taxon>Priapulidae</taxon>
        <taxon>Priapulus</taxon>
    </lineage>
</organism>
<feature type="disulfide bond" evidence="17">
    <location>
        <begin position="254"/>
        <end position="272"/>
    </location>
</feature>
<feature type="repeat" description="LDL-receptor class B" evidence="18">
    <location>
        <begin position="1492"/>
        <end position="1534"/>
    </location>
</feature>
<feature type="disulfide bond" evidence="17">
    <location>
        <begin position="1063"/>
        <end position="1078"/>
    </location>
</feature>
<feature type="disulfide bond" evidence="17">
    <location>
        <begin position="3090"/>
        <end position="3108"/>
    </location>
</feature>
<feature type="disulfide bond" evidence="17">
    <location>
        <begin position="247"/>
        <end position="259"/>
    </location>
</feature>
<dbReference type="SMART" id="SM00179">
    <property type="entry name" value="EGF_CA"/>
    <property type="match status" value="9"/>
</dbReference>
<feature type="disulfide bond" evidence="17">
    <location>
        <begin position="3043"/>
        <end position="3055"/>
    </location>
</feature>
<feature type="disulfide bond" evidence="16">
    <location>
        <begin position="4445"/>
        <end position="4454"/>
    </location>
</feature>
<dbReference type="SUPFAM" id="SSF57196">
    <property type="entry name" value="EGF/Laminin"/>
    <property type="match status" value="2"/>
</dbReference>
<feature type="disulfide bond" evidence="17">
    <location>
        <begin position="2822"/>
        <end position="2834"/>
    </location>
</feature>
<feature type="disulfide bond" evidence="17">
    <location>
        <begin position="3809"/>
        <end position="3821"/>
    </location>
</feature>
<dbReference type="PROSITE" id="PS01187">
    <property type="entry name" value="EGF_CA"/>
    <property type="match status" value="4"/>
</dbReference>
<gene>
    <name evidence="23" type="primary">LOC106810551</name>
</gene>
<keyword evidence="4" id="KW-0254">Endocytosis</keyword>
<feature type="disulfide bond" evidence="17">
    <location>
        <begin position="1245"/>
        <end position="1257"/>
    </location>
</feature>
<feature type="repeat" description="LDL-receptor class B" evidence="18">
    <location>
        <begin position="2233"/>
        <end position="2276"/>
    </location>
</feature>
<feature type="disulfide bond" evidence="17">
    <location>
        <begin position="3900"/>
        <end position="3918"/>
    </location>
</feature>
<dbReference type="PROSITE" id="PS00010">
    <property type="entry name" value="ASX_HYDROXYL"/>
    <property type="match status" value="4"/>
</dbReference>
<dbReference type="PROSITE" id="PS01186">
    <property type="entry name" value="EGF_2"/>
    <property type="match status" value="3"/>
</dbReference>
<feature type="disulfide bond" evidence="17">
    <location>
        <begin position="3868"/>
        <end position="3883"/>
    </location>
</feature>
<feature type="disulfide bond" evidence="17">
    <location>
        <begin position="1284"/>
        <end position="1296"/>
    </location>
</feature>
<evidence type="ECO:0000256" key="6">
    <source>
        <dbReference type="ARBA" id="ARBA00022729"/>
    </source>
</evidence>
<feature type="disulfide bond" evidence="17">
    <location>
        <begin position="3998"/>
        <end position="4013"/>
    </location>
</feature>
<feature type="disulfide bond" evidence="17">
    <location>
        <begin position="3682"/>
        <end position="3694"/>
    </location>
</feature>
<dbReference type="SUPFAM" id="SSF57184">
    <property type="entry name" value="Growth factor receptor domain"/>
    <property type="match status" value="3"/>
</dbReference>
<dbReference type="InterPro" id="IPR023415">
    <property type="entry name" value="LDLR_class-A_CS"/>
</dbReference>
<dbReference type="PROSITE" id="PS51120">
    <property type="entry name" value="LDLRB"/>
    <property type="match status" value="22"/>
</dbReference>
<dbReference type="InterPro" id="IPR000152">
    <property type="entry name" value="EGF-type_Asp/Asn_hydroxyl_site"/>
</dbReference>
<dbReference type="InterPro" id="IPR051221">
    <property type="entry name" value="LDLR-related"/>
</dbReference>
<dbReference type="RefSeq" id="XP_014669421.1">
    <property type="nucleotide sequence ID" value="XM_014813935.1"/>
</dbReference>
<feature type="disulfide bond" evidence="17">
    <location>
        <begin position="3942"/>
        <end position="3960"/>
    </location>
</feature>
<dbReference type="Pfam" id="PF24468">
    <property type="entry name" value="EGF_LRP2"/>
    <property type="match status" value="1"/>
</dbReference>
<sequence length="4638" mass="518041">MKTRMLKFALFVILVVITRTIWAQEGAGNCDADEFRCPKDNSCLPITWVCDSDNDCDYCPNNATACANGYDEQNCTGRTCPTNYFQCETTGRCIVQSWVCDKYDDCGDFSDERQNCPPQTCESTEFQCTNGSRCISKIWTCDNKTDCDDGSDEGMMNKCVYRVCQQDDFRCNDTQLCIEKEKKCNGYFDCRDESDEKDCGEDHKACQTGYFRCGHGNKCIPNSWLCDRDDDCSDGSDEPSSCAYPPCGDGKFTCRNNKCILNSWVCDGWDDCGDMTDELKCGKHTCPVNKWACPNEPGCINITSICDGMNDCPSGGDEKNCSSTGCSDLSCDYECRGSPDGGICYCQKGYHVSPINNRVCFDVNECHEWGYCDQICTNLDGSYRCSCVDGYLRDKDFCKAFNSSEVKIIYSRRAEIVLMDRNANHIMNIATNHTYAVGVDYHYTMGKIFFSDYDEKKIYSVNIDGTDEKEVISVGLQNPVGLAVDWVGNNLYYTDRTGKRIEVSDLEGKYRSVLITGLEGPMDVVVDPSTGYLFFADRGKNNGSVWRANMDGTDVQLLVGTNIIYASSLTLDYVTKRIFWVDNKIDYMQSCTYSGQNSQVILSGGINIPHPFGIATFEDKMYWTDWTRLGVMEVRKFGGNSTIRGVHLNPTSHVKPMGIVTYHAYRQKPAENPCGTDNGGCAHLCVLSRSVPSSITIGYKCRCSIGYSLGTDERSCIEEKEFIVFSTQTTVNGIGLPKGREVVPSTVMMPISSTFSNFATLDVDVRNRWIYYADTLTDVVHRIRPDGTGRENVTMSRIRSVEGMAIDWVSQNLYFTDRYHSTLTVLRMANFTQRSVLMSNLKKPRAIVVHPNKGLLFFSEWDRPANISSANLDGSNRVVIRNRELGWPNGLSIDFTADRLYWCDAQLDRIQHCRFDGSDVQTLNIKVVHPFSLIVYQDFLFFTDWRLQGLLRVDKTSGFGLLKIHNETKERLFGVKVFSDIQQPIMDNHPCVGDVSGCSHFCFPVPDGSNSIKAVCGCPMGMKFSDDKNKTCVDDSAYVKEKLCSLWQFECGNGRCISFFYKCDGDDDCYDNSDEANCTEITCAATDFKCENQRKCVSSSSLCDNHNDCSDGSDEMNCPNKTCQGDQYLCTNGNCVPRTWICDTENDCKDGSDEGSFCRNHTCASTYFVCDNGRCINNVWVCDGDNDCYDNSDEKDCPPVSCRSFEFTCSDLKQCVAQSVRCDGHNDCNDASDEIGCPTPEKGMCLATQFQCGSGVCVPSSWKCDGTPDCADDADEKDCGVVSCPVNHFKCDNGHCVYKAWVCDGSDDCGDGSDESAQHGCSTDEYTCSYDKWKCPGLKTCINQTQVCDGNIDCPNRLDEGPGCELSDCKAQPVEAVCSYKCIDTPTGPQCYCPMGQKLNQTTCIDMDECDPPGRCSQMCENQKGSYKCSCTDGYALSPDGRFCKAVNISDAYLVLSNRKNLIRSNMRLDMTDQLPIPVKYAVAIGFDVLEDKIYWSDMQEKVIKKAFTNGSNVETVIDSGVDVTEALAVDWIARNLYWVDYSLETVEVASLDGKYRRVLFHENITNPRGFAIDPTDGARYMFWTDWGDHPRLERAGLDGSNRTTIINTKVSWPNGLTIDYPTKRVYFADSRLDYIDYANYDGSGRHQVVANDHFLQHVHALALFEDTVYWTDRESNAVMSCDKFACTNQSIVLRGLNKPLYLIVHHPVRQPKASNPCAGKPCSHLCLLSPKPLGYSCQCPMGMLLDSTLKKCKKDDKEYLMYMRKKPGQIVGRSIDPKTELFNGFVPVTGIKNTGDFDYDKREQWIYWVESEKPATSPTASPSSSNEKVKIMRVHFDGTNRTAFDNTSIIGSADSLAFDWVGRNLYVGNRAAGLIEVIKVDGDVRRRKVILQHNSSRTGVSDPAAIAVDPIHGKLYWLDEGGQGVPRKVASANLDGSNPTILVSSNLHNLDYIAVDIADNNVYYTMADASWIEKVSTSSGARKHLEHYVASPQGIAVQGSYLYYGDTAYEKLGRRGKDNGIDDNKETVLLRNTPNIMQVRIAIDRPKPTDHPCLINNGGCEHICIPMGDTSRKCVCSTGFKLTNETHCQNHTSFLVISTLSAISGYTLNSSEHEMAFPPVGGTEGFQALHVAVHVAEKWIYWCNFDDKGDKNGIHRMHPDGSNLEDIVTSGIGKNGIRGLAVDWIAGNVYFTNAGSRFTYLEVMKLNGSDRTVLLSTQVDEPRQIAVNPVQRYLYWVDYGQFPKVVMALMDGSNRTVIAADDVSMPRDITVDILTHDVYWIDSDKEWIQRVDYLGKNRMTIRENIPSGYGLAIYTNYMYWVDRNLKKIFRASKQPGNTSEPEVIKSGIEKLRDVTVFDKISQPKGTSLCVFSNSGCEQLCFPMPRTFPRCACYSGKLASDGKKCIQDDAYLIYVTENSVRSAFLDPQISSVPWPPVTHLNISTAVEFDYTNKRIFFTQLGVDNTTAERNLMELWYFSATDRQQNLQRLPMIERTNNRAGMHTGVTFTTGLAYDWLQDRLYYTDIVGQELNAISIDGTRHVQVLANLKFRGVVLDPCEGYMYWSESSGPKSRIVRGSLGGSHVEVLISSDIRWPAGLAIDREDRKLYWADYFLNKIERLDLNGSNREIVVPLANKPSQVAVYKDYIYWMDRENNAIYRANKYTGADIVPIVHGVGSEQPGFDLKIFAPDLQVCNATGCSINNGGCVNASCHEAPNNATMCACEFGKKLANEGKMCVPNTAGCLPNYFTCLDGSCVLYRSVCDNTTDCKDKSDEDPTFCSAHTCSPDSFVCGTGRCLQQRYRCDHDNDCGDGSDEAECVFPTCGIDEFRCDNFRCVDRAAVCDGVDQCRDGKASDELDCPQRVCPRGQVRCNTTNICIQPWWLCDGDDDCGNREDENPFWCKQQSCPPEENFRCKNTDRCIPSFWVCDGDGDCGDGDMADEDPSFCNTTVKTCYGDVFTCDNGKCVAKVWLCDGDDDCGDRSDEDSTKLECASNYTCPANTFECASNEKNTRYSCIPRTWVCDGTPDCAEGEDEKQNCPPPPSCRDTEFTCTNGRCIKQSFMCDHVNDCGDGSDEPRNCTYRNCTDEEFKCDNGRCMKKSLMCDKVNDCGDNSDETDKSCLEEKVTCPASSTPQFQCNNGQCIKYELVCNGQLDCNDSSDEPPHCGVNECAVVQMNQCEHTCVNTLTSFYCKCNPGYTLMQDGKACKDMNECMDTPGVCSQICVNTPGSYNCKCDVNNGYAEQGDGRSCKKSDNITPWILFTNRYYMRNMSLDGMYYSIVKDGYKNLVALDFDWQEQKIYFSDVSMRKIQRMNFNGSGVEELVTDNIRALEGLAVDWVGRKMYWLDRRQRTMNVAELNGTSRWTLIQHQMEEPRAVSVFPQIGYIYWTDWGLIPYVGRIGMDGTNRSRVITDKMSWPNGLTIEYVTQRLFWTDAHLDRIEFANLDGTNRHVITDSGLAHPFALTIFEDWIYWTDWNTLGLYRAHKLTGENRQVLANVTHRPMDVKIIHPLRQPMSKNPCGSNNGRCSHLCLIAPGGESYTCACPNHFILQSDNMTCTANCPAGQFQCGRSDDRCLPYRLKCDGVPDCKDGSDEPPECPPRSCPKGEFQCRNDNCTKAYALCDGDDDCGDNSDEQDCDDRPCEPWQFKCTDSGRCIPKAWLCDIDKDCKDGSDETDAVCKNRTCDTDEFSCKNGRCIPESWKCDYDNDCGDDSDEPYNECRNKACPAGWQRCTGGNSWRCIPRWQFCDGNDDCHDNTDENVATCPTCDADGDFRCGNGRCVPKRWVCDFESDCKDGSDEEETMCQNNFRQCSESEFRCDNNKCINGRWRCDHDNDCSDKSDEKDCLYYKCKFSDQFQCASGHCVANTTRCDGKKNCHDLSDEKDCPPRFPGGRYCRPEKFQCDNTLCVDMSARCDGMDDCGDRSDEKLEQCYQIDCPSETKFRCKNEVCIPKYRLCDGVDNCGDGSDENNYTVCKPKPLNCTVKEFRCANQKCVPASALCDEYDDCGDRSDELSCHKAGTGCGANNGGCSQMCTPTTNGHLCSCNSGFAVSPKEKTSCLDVDECATFGHNCSQLCVNVKGSYGCECLPGFDDVMSSGRKGMNCRALGKPAVILFSNGPEIRSYKLVDKAQLEYGDLIANQKLIQAIDYDPKRNLLYWADGERKKLVRASMVGPNDVGQPQQLLDAQNPEGIAVDWIGRNLYFTDGGRRRISVSTLDGRYPKTIVEDNLQQPGDVAVNPELGMLYWTDYGSTPKIESAYMNGEHRKVLVKTGLSKPTGLAIDYSANHRVYWCDHKQELIESMNADGSDRLVILRKDLNKPYRLDVFENWLYWVSHDTGAVYMQDKFGRGVKVTVQDGLNTVTDIKIFQIHRYNQTIQSRCPENFCSHLCVLIPGGYNCMCPDGSNFIPGSRETCDTDFQEPIPAPRICTCENGGTCYSAHDGSVLCRCPLDFTGDRCELIQPKSSHVQSGAKNSGKLAAAIIVPIVILLIVLALLAVFLFVKRHSLGLGGGKLGSSTSVSFRSGSNMVQYDGSDMPYGDQEQNGVLDATASGKATDFSNPVYDSVNLEVMNPESKSMPPISGSEYDTVDIQPSSGAVQTSNGKSIQPDDIKVMVRQTALNPSSKDTEKDTALLVEEDASMV</sequence>
<feature type="disulfide bond" evidence="17">
    <location>
        <begin position="1044"/>
        <end position="1056"/>
    </location>
</feature>
<name>A0ABM1EB50_PRICU</name>
<evidence type="ECO:0000256" key="4">
    <source>
        <dbReference type="ARBA" id="ARBA00022583"/>
    </source>
</evidence>
<dbReference type="Pfam" id="PF00058">
    <property type="entry name" value="Ldl_recept_b"/>
    <property type="match status" value="14"/>
</dbReference>
<dbReference type="SMART" id="SM00192">
    <property type="entry name" value="LDLa"/>
    <property type="match status" value="36"/>
</dbReference>
<feature type="disulfide bond" evidence="17">
    <location>
        <begin position="3986"/>
        <end position="4004"/>
    </location>
</feature>
<dbReference type="InterPro" id="IPR001881">
    <property type="entry name" value="EGF-like_Ca-bd_dom"/>
</dbReference>
<evidence type="ECO:0000256" key="20">
    <source>
        <dbReference type="SAM" id="SignalP"/>
    </source>
</evidence>
<feature type="repeat" description="LDL-receptor class B" evidence="18">
    <location>
        <begin position="3426"/>
        <end position="3468"/>
    </location>
</feature>
<dbReference type="InterPro" id="IPR002172">
    <property type="entry name" value="LDrepeatLR_classA_rpt"/>
</dbReference>
<feature type="repeat" description="LDL-receptor class B" evidence="18">
    <location>
        <begin position="768"/>
        <end position="810"/>
    </location>
</feature>
<feature type="repeat" description="LDL-receptor class B" evidence="18">
    <location>
        <begin position="854"/>
        <end position="897"/>
    </location>
</feature>
<keyword evidence="12" id="KW-0675">Receptor</keyword>
<feature type="disulfide bond" evidence="17">
    <location>
        <begin position="1291"/>
        <end position="1309"/>
    </location>
</feature>
<evidence type="ECO:0000256" key="10">
    <source>
        <dbReference type="ARBA" id="ARBA00023136"/>
    </source>
</evidence>
<feature type="domain" description="EGF-like" evidence="21">
    <location>
        <begin position="3165"/>
        <end position="3206"/>
    </location>
</feature>
<evidence type="ECO:0000256" key="5">
    <source>
        <dbReference type="ARBA" id="ARBA00022692"/>
    </source>
</evidence>
<evidence type="ECO:0000256" key="8">
    <source>
        <dbReference type="ARBA" id="ARBA00022837"/>
    </source>
</evidence>
<feature type="disulfide bond" evidence="17">
    <location>
        <begin position="3608"/>
        <end position="3626"/>
    </location>
</feature>
<feature type="disulfide bond" evidence="17">
    <location>
        <begin position="1103"/>
        <end position="1118"/>
    </location>
</feature>
<feature type="disulfide bond" evidence="17">
    <location>
        <begin position="2952"/>
        <end position="2964"/>
    </location>
</feature>
<feature type="disulfide bond" evidence="17">
    <location>
        <begin position="2829"/>
        <end position="2847"/>
    </location>
</feature>
<dbReference type="SMART" id="SM00135">
    <property type="entry name" value="LY"/>
    <property type="match status" value="39"/>
</dbReference>
<dbReference type="CDD" id="cd00112">
    <property type="entry name" value="LDLa"/>
    <property type="match status" value="32"/>
</dbReference>
<evidence type="ECO:0000256" key="7">
    <source>
        <dbReference type="ARBA" id="ARBA00022737"/>
    </source>
</evidence>
<feature type="disulfide bond" evidence="17">
    <location>
        <begin position="184"/>
        <end position="199"/>
    </location>
</feature>
<protein>
    <submittedName>
        <fullName evidence="23">Low-density lipoprotein receptor-related protein 2-like isoform X1</fullName>
    </submittedName>
</protein>